<name>A0A975FBW8_9GAMM</name>
<accession>A0A975FBW8</accession>
<sequence length="94" mass="11026">MNLTLDKKRAIQFCYPEIEPNWEELPEDILIELVLDYDNEQSCATSALYELSSKNNPKAVELAEWLLTEKNSDEWLKKSATSIIDRRKNQHENN</sequence>
<dbReference type="RefSeq" id="WP_210219620.1">
    <property type="nucleotide sequence ID" value="NZ_CP072793.1"/>
</dbReference>
<gene>
    <name evidence="1" type="ORF">J9260_03225</name>
</gene>
<evidence type="ECO:0000313" key="1">
    <source>
        <dbReference type="EMBL" id="QTR54120.1"/>
    </source>
</evidence>
<reference evidence="1" key="1">
    <citation type="submission" date="2021-04" db="EMBL/GenBank/DDBJ databases">
        <title>Genomics, taxonomy and metabolism of representatives of sulfur bacteria of the genus Thiothrix: Thiothrix fructosivorans QT, Thiothrix unzii A1T and three new species, Thiothrix subterranea sp. nov., Thiothrix litoralis sp. nov. and 'Candidatus Thiothrix anitrata' sp. nov.</title>
        <authorList>
            <person name="Ravin N.V."/>
            <person name="Smolyakov D."/>
            <person name="Rudenko T.S."/>
            <person name="Mardanov A.V."/>
            <person name="Beletsky A.V."/>
            <person name="Markov N.D."/>
            <person name="Fomenkov A.I."/>
            <person name="Roberts R.J."/>
            <person name="Karnachuk O.V."/>
            <person name="Novikov A."/>
            <person name="Grabovich M.Y."/>
        </authorList>
    </citation>
    <scope>NUCLEOTIDE SEQUENCE</scope>
    <source>
        <strain evidence="1">A1</strain>
    </source>
</reference>
<dbReference type="AlphaFoldDB" id="A0A975FBW8"/>
<protein>
    <submittedName>
        <fullName evidence="1">Uncharacterized protein</fullName>
    </submittedName>
</protein>
<dbReference type="Proteomes" id="UP000672009">
    <property type="component" value="Chromosome"/>
</dbReference>
<proteinExistence type="predicted"/>
<evidence type="ECO:0000313" key="2">
    <source>
        <dbReference type="Proteomes" id="UP000672009"/>
    </source>
</evidence>
<dbReference type="KEGG" id="tun:J9260_03225"/>
<dbReference type="EMBL" id="CP072793">
    <property type="protein sequence ID" value="QTR54120.1"/>
    <property type="molecule type" value="Genomic_DNA"/>
</dbReference>
<organism evidence="1 2">
    <name type="scientific">Thiothrix unzii</name>
    <dbReference type="NCBI Taxonomy" id="111769"/>
    <lineage>
        <taxon>Bacteria</taxon>
        <taxon>Pseudomonadati</taxon>
        <taxon>Pseudomonadota</taxon>
        <taxon>Gammaproteobacteria</taxon>
        <taxon>Thiotrichales</taxon>
        <taxon>Thiotrichaceae</taxon>
        <taxon>Thiothrix</taxon>
    </lineage>
</organism>
<keyword evidence="2" id="KW-1185">Reference proteome</keyword>